<comment type="catalytic activity">
    <reaction evidence="3">
        <text>(6R)-10-formyltetrahydrofolate + H2O = (6S)-5,6,7,8-tetrahydrofolate + formate + H(+)</text>
        <dbReference type="Rhea" id="RHEA:19833"/>
        <dbReference type="ChEBI" id="CHEBI:15377"/>
        <dbReference type="ChEBI" id="CHEBI:15378"/>
        <dbReference type="ChEBI" id="CHEBI:15740"/>
        <dbReference type="ChEBI" id="CHEBI:57453"/>
        <dbReference type="ChEBI" id="CHEBI:195366"/>
        <dbReference type="EC" id="3.5.1.10"/>
    </reaction>
</comment>
<dbReference type="CDD" id="cd04875">
    <property type="entry name" value="ACT_F4HF-DF"/>
    <property type="match status" value="1"/>
</dbReference>
<dbReference type="NCBIfam" id="TIGR00655">
    <property type="entry name" value="PurU"/>
    <property type="match status" value="1"/>
</dbReference>
<evidence type="ECO:0000256" key="1">
    <source>
        <dbReference type="ARBA" id="ARBA00022563"/>
    </source>
</evidence>
<evidence type="ECO:0000313" key="6">
    <source>
        <dbReference type="EMBL" id="RIJ30297.1"/>
    </source>
</evidence>
<dbReference type="Proteomes" id="UP000266385">
    <property type="component" value="Unassembled WGS sequence"/>
</dbReference>
<dbReference type="PANTHER" id="PTHR42706">
    <property type="entry name" value="FORMYLTETRAHYDROFOLATE DEFORMYLASE"/>
    <property type="match status" value="1"/>
</dbReference>
<dbReference type="NCBIfam" id="NF004684">
    <property type="entry name" value="PRK06027.1"/>
    <property type="match status" value="1"/>
</dbReference>
<evidence type="ECO:0000259" key="5">
    <source>
        <dbReference type="PROSITE" id="PS51671"/>
    </source>
</evidence>
<dbReference type="PANTHER" id="PTHR42706:SF1">
    <property type="entry name" value="FORMYLTETRAHYDROFOLATE DEFORMYLASE 2, MITOCHONDRIAL"/>
    <property type="match status" value="1"/>
</dbReference>
<comment type="pathway">
    <text evidence="3">Purine metabolism; IMP biosynthesis via de novo pathway; formate from 10-formyl-5,6,7,8-tetrahydrofolate: step 1/1.</text>
</comment>
<dbReference type="InterPro" id="IPR045865">
    <property type="entry name" value="ACT-like_dom_sf"/>
</dbReference>
<name>A0A399RJX4_9PROT</name>
<dbReference type="CDD" id="cd08648">
    <property type="entry name" value="FMT_core_Formyl-FH4-Hydrolase_C"/>
    <property type="match status" value="1"/>
</dbReference>
<evidence type="ECO:0000256" key="4">
    <source>
        <dbReference type="NCBIfam" id="TIGR00655"/>
    </source>
</evidence>
<dbReference type="EC" id="3.5.1.10" evidence="3 4"/>
<dbReference type="RefSeq" id="WP_119375617.1">
    <property type="nucleotide sequence ID" value="NZ_QWFX01000006.1"/>
</dbReference>
<comment type="caution">
    <text evidence="6">The sequence shown here is derived from an EMBL/GenBank/DDBJ whole genome shotgun (WGS) entry which is preliminary data.</text>
</comment>
<dbReference type="SUPFAM" id="SSF53328">
    <property type="entry name" value="Formyltransferase"/>
    <property type="match status" value="1"/>
</dbReference>
<accession>A0A399RJX4</accession>
<dbReference type="PIRSF" id="PIRSF036480">
    <property type="entry name" value="FormyFH4_hydr"/>
    <property type="match status" value="1"/>
</dbReference>
<dbReference type="Gene3D" id="3.40.50.170">
    <property type="entry name" value="Formyl transferase, N-terminal domain"/>
    <property type="match status" value="1"/>
</dbReference>
<dbReference type="SUPFAM" id="SSF55021">
    <property type="entry name" value="ACT-like"/>
    <property type="match status" value="1"/>
</dbReference>
<dbReference type="PROSITE" id="PS51671">
    <property type="entry name" value="ACT"/>
    <property type="match status" value="1"/>
</dbReference>
<dbReference type="InterPro" id="IPR041729">
    <property type="entry name" value="Formyl-FH4-Hydrolase_C"/>
</dbReference>
<dbReference type="PRINTS" id="PR01575">
    <property type="entry name" value="FFH4HYDRLASE"/>
</dbReference>
<dbReference type="AlphaFoldDB" id="A0A399RJX4"/>
<protein>
    <recommendedName>
        <fullName evidence="3 4">Formyltetrahydrofolate deformylase</fullName>
        <ecNumber evidence="3 4">3.5.1.10</ecNumber>
    </recommendedName>
    <alternativeName>
        <fullName evidence="3">Formyl-FH(4) hydrolase</fullName>
    </alternativeName>
</protein>
<dbReference type="OrthoDB" id="9806170at2"/>
<feature type="active site" evidence="3">
    <location>
        <position position="246"/>
    </location>
</feature>
<evidence type="ECO:0000256" key="2">
    <source>
        <dbReference type="ARBA" id="ARBA00022801"/>
    </source>
</evidence>
<evidence type="ECO:0000313" key="7">
    <source>
        <dbReference type="Proteomes" id="UP000266385"/>
    </source>
</evidence>
<comment type="similarity">
    <text evidence="3">Belongs to the PurU family.</text>
</comment>
<evidence type="ECO:0000256" key="3">
    <source>
        <dbReference type="HAMAP-Rule" id="MF_01927"/>
    </source>
</evidence>
<sequence length="302" mass="34096">MPRGRPSCQPFRAEDEQALPNSRYILRAAAPDAIGILADVAGYIARAGLNVIESQDFGDSDTARFFIWVEFESPDGFDRATFEAGFNALAEKRSMTWSLRRKADRPRALIMVSKGDHCLNDLLYRHRRGQLGAEITAIVSNHEDGRWLAERHELPFHYVPVTRDTKLEAEDRLRQLIRETQSDFVVLARYMQVLSDGLCRELEGRCINIHHSFLPSFKGAKPYHQAHKRGVKLIGASAHYVTADLDEGPIIAQDVSPVDHRLTPQRMAEIGRDIEARVLSRAVTAHAEGRVFLNGIRTVVFE</sequence>
<reference evidence="6 7" key="1">
    <citation type="submission" date="2018-08" db="EMBL/GenBank/DDBJ databases">
        <title>Henriciella mobilis sp. nov., isolated from seawater.</title>
        <authorList>
            <person name="Cheng H."/>
            <person name="Wu Y.-H."/>
            <person name="Xu X.-W."/>
            <person name="Guo L.-L."/>
        </authorList>
    </citation>
    <scope>NUCLEOTIDE SEQUENCE [LARGE SCALE GENOMIC DNA]</scope>
    <source>
        <strain evidence="6 7">JN25</strain>
    </source>
</reference>
<organism evidence="6 7">
    <name type="scientific">Henriciella mobilis</name>
    <dbReference type="NCBI Taxonomy" id="2305467"/>
    <lineage>
        <taxon>Bacteria</taxon>
        <taxon>Pseudomonadati</taxon>
        <taxon>Pseudomonadota</taxon>
        <taxon>Alphaproteobacteria</taxon>
        <taxon>Hyphomonadales</taxon>
        <taxon>Hyphomonadaceae</taxon>
        <taxon>Henriciella</taxon>
    </lineage>
</organism>
<gene>
    <name evidence="3 6" type="primary">purU</name>
    <name evidence="6" type="ORF">D1223_06540</name>
</gene>
<keyword evidence="3" id="KW-0658">Purine biosynthesis</keyword>
<keyword evidence="1 3" id="KW-0554">One-carbon metabolism</keyword>
<dbReference type="GO" id="GO:0006730">
    <property type="term" value="P:one-carbon metabolic process"/>
    <property type="evidence" value="ECO:0007669"/>
    <property type="project" value="UniProtKB-KW"/>
</dbReference>
<dbReference type="GO" id="GO:0008864">
    <property type="term" value="F:formyltetrahydrofolate deformylase activity"/>
    <property type="evidence" value="ECO:0007669"/>
    <property type="project" value="UniProtKB-UniRule"/>
</dbReference>
<dbReference type="EMBL" id="QWFX01000006">
    <property type="protein sequence ID" value="RIJ30297.1"/>
    <property type="molecule type" value="Genomic_DNA"/>
</dbReference>
<keyword evidence="2 3" id="KW-0378">Hydrolase</keyword>
<dbReference type="Gene3D" id="3.30.70.260">
    <property type="match status" value="1"/>
</dbReference>
<comment type="function">
    <text evidence="3">Catalyzes the hydrolysis of 10-formyltetrahydrofolate (formyl-FH4) to formate and tetrahydrofolate (FH4).</text>
</comment>
<dbReference type="InterPro" id="IPR044074">
    <property type="entry name" value="PurU_ACT"/>
</dbReference>
<dbReference type="InterPro" id="IPR004810">
    <property type="entry name" value="PurU"/>
</dbReference>
<dbReference type="GO" id="GO:0006189">
    <property type="term" value="P:'de novo' IMP biosynthetic process"/>
    <property type="evidence" value="ECO:0007669"/>
    <property type="project" value="UniProtKB-UniRule"/>
</dbReference>
<dbReference type="Pfam" id="PF00551">
    <property type="entry name" value="Formyl_trans_N"/>
    <property type="match status" value="1"/>
</dbReference>
<dbReference type="UniPathway" id="UPA00074">
    <property type="reaction ID" value="UER00170"/>
</dbReference>
<dbReference type="InterPro" id="IPR002376">
    <property type="entry name" value="Formyl_transf_N"/>
</dbReference>
<dbReference type="InterPro" id="IPR002912">
    <property type="entry name" value="ACT_dom"/>
</dbReference>
<dbReference type="HAMAP" id="MF_01927">
    <property type="entry name" value="PurU"/>
    <property type="match status" value="1"/>
</dbReference>
<dbReference type="InterPro" id="IPR036477">
    <property type="entry name" value="Formyl_transf_N_sf"/>
</dbReference>
<proteinExistence type="inferred from homology"/>
<feature type="domain" description="ACT" evidence="5">
    <location>
        <begin position="25"/>
        <end position="104"/>
    </location>
</feature>
<keyword evidence="7" id="KW-1185">Reference proteome</keyword>